<dbReference type="EMBL" id="VFOW01000001">
    <property type="protein sequence ID" value="TQL79539.1"/>
    <property type="molecule type" value="Genomic_DNA"/>
</dbReference>
<proteinExistence type="predicted"/>
<dbReference type="InterPro" id="IPR007436">
    <property type="entry name" value="DUF485"/>
</dbReference>
<evidence type="ECO:0000256" key="1">
    <source>
        <dbReference type="SAM" id="Phobius"/>
    </source>
</evidence>
<dbReference type="Proteomes" id="UP000317043">
    <property type="component" value="Unassembled WGS sequence"/>
</dbReference>
<keyword evidence="1" id="KW-0472">Membrane</keyword>
<keyword evidence="1" id="KW-0812">Transmembrane</keyword>
<comment type="caution">
    <text evidence="2">The sequence shown here is derived from an EMBL/GenBank/DDBJ whole genome shotgun (WGS) entry which is preliminary data.</text>
</comment>
<dbReference type="OrthoDB" id="3543412at2"/>
<sequence length="118" mass="13266">MTDSEGSDPEQTVNSVAVQNSPEFAALRKALRRFVFPATVAFLAWYALYVLLSTYAVGFMSIQVWGHINIALIFGMLQFVSTFLLAWAYSRYADRHLDPKAEAIRERVTSSTTPEETP</sequence>
<evidence type="ECO:0000313" key="2">
    <source>
        <dbReference type="EMBL" id="TQL79539.1"/>
    </source>
</evidence>
<protein>
    <submittedName>
        <fullName evidence="2">Uncharacterized membrane protein (DUF485 family)</fullName>
    </submittedName>
</protein>
<dbReference type="PANTHER" id="PTHR38441">
    <property type="entry name" value="INTEGRAL MEMBRANE PROTEIN-RELATED"/>
    <property type="match status" value="1"/>
</dbReference>
<name>A0A543B3X4_9ACTN</name>
<keyword evidence="3" id="KW-1185">Reference proteome</keyword>
<dbReference type="RefSeq" id="WP_142044920.1">
    <property type="nucleotide sequence ID" value="NZ_JBHTGS010000002.1"/>
</dbReference>
<keyword evidence="1" id="KW-1133">Transmembrane helix</keyword>
<gene>
    <name evidence="2" type="ORF">FB566_5148</name>
</gene>
<accession>A0A543B3X4</accession>
<dbReference type="InParanoid" id="A0A543B3X4"/>
<dbReference type="AlphaFoldDB" id="A0A543B3X4"/>
<organism evidence="2 3">
    <name type="scientific">Stackebrandtia endophytica</name>
    <dbReference type="NCBI Taxonomy" id="1496996"/>
    <lineage>
        <taxon>Bacteria</taxon>
        <taxon>Bacillati</taxon>
        <taxon>Actinomycetota</taxon>
        <taxon>Actinomycetes</taxon>
        <taxon>Glycomycetales</taxon>
        <taxon>Glycomycetaceae</taxon>
        <taxon>Stackebrandtia</taxon>
    </lineage>
</organism>
<dbReference type="Pfam" id="PF04341">
    <property type="entry name" value="DUF485"/>
    <property type="match status" value="1"/>
</dbReference>
<feature type="transmembrane region" description="Helical" evidence="1">
    <location>
        <begin position="34"/>
        <end position="52"/>
    </location>
</feature>
<reference evidence="2 3" key="1">
    <citation type="submission" date="2019-06" db="EMBL/GenBank/DDBJ databases">
        <title>Sequencing the genomes of 1000 actinobacteria strains.</title>
        <authorList>
            <person name="Klenk H.-P."/>
        </authorList>
    </citation>
    <scope>NUCLEOTIDE SEQUENCE [LARGE SCALE GENOMIC DNA]</scope>
    <source>
        <strain evidence="2 3">DSM 45928</strain>
    </source>
</reference>
<feature type="transmembrane region" description="Helical" evidence="1">
    <location>
        <begin position="64"/>
        <end position="89"/>
    </location>
</feature>
<dbReference type="PANTHER" id="PTHR38441:SF1">
    <property type="entry name" value="MEMBRANE PROTEIN"/>
    <property type="match status" value="1"/>
</dbReference>
<evidence type="ECO:0000313" key="3">
    <source>
        <dbReference type="Proteomes" id="UP000317043"/>
    </source>
</evidence>